<organism evidence="2 3">
    <name type="scientific">Mycobacterium heidelbergense</name>
    <dbReference type="NCBI Taxonomy" id="53376"/>
    <lineage>
        <taxon>Bacteria</taxon>
        <taxon>Bacillati</taxon>
        <taxon>Actinomycetota</taxon>
        <taxon>Actinomycetes</taxon>
        <taxon>Mycobacteriales</taxon>
        <taxon>Mycobacteriaceae</taxon>
        <taxon>Mycobacterium</taxon>
        <taxon>Mycobacterium simiae complex</taxon>
    </lineage>
</organism>
<evidence type="ECO:0000313" key="2">
    <source>
        <dbReference type="EMBL" id="ORA69990.1"/>
    </source>
</evidence>
<evidence type="ECO:0000313" key="3">
    <source>
        <dbReference type="Proteomes" id="UP000192566"/>
    </source>
</evidence>
<accession>A0A1X0DDX2</accession>
<gene>
    <name evidence="2" type="ORF">BST25_20270</name>
</gene>
<feature type="region of interest" description="Disordered" evidence="1">
    <location>
        <begin position="66"/>
        <end position="102"/>
    </location>
</feature>
<feature type="region of interest" description="Disordered" evidence="1">
    <location>
        <begin position="19"/>
        <end position="52"/>
    </location>
</feature>
<evidence type="ECO:0000256" key="1">
    <source>
        <dbReference type="SAM" id="MobiDB-lite"/>
    </source>
</evidence>
<feature type="compositionally biased region" description="Basic residues" evidence="1">
    <location>
        <begin position="68"/>
        <end position="81"/>
    </location>
</feature>
<comment type="caution">
    <text evidence="2">The sequence shown here is derived from an EMBL/GenBank/DDBJ whole genome shotgun (WGS) entry which is preliminary data.</text>
</comment>
<dbReference type="AlphaFoldDB" id="A0A1X0DDX2"/>
<dbReference type="EMBL" id="MVHR01000040">
    <property type="protein sequence ID" value="ORA69990.1"/>
    <property type="molecule type" value="Genomic_DNA"/>
</dbReference>
<keyword evidence="3" id="KW-1185">Reference proteome</keyword>
<reference evidence="2 3" key="1">
    <citation type="submission" date="2017-02" db="EMBL/GenBank/DDBJ databases">
        <title>The new phylogeny of genus Mycobacterium.</title>
        <authorList>
            <person name="Tortoli E."/>
            <person name="Trovato A."/>
            <person name="Cirillo D.M."/>
        </authorList>
    </citation>
    <scope>NUCLEOTIDE SEQUENCE [LARGE SCALE GENOMIC DNA]</scope>
    <source>
        <strain evidence="2 3">DSM 44471</strain>
    </source>
</reference>
<dbReference type="Proteomes" id="UP000192566">
    <property type="component" value="Unassembled WGS sequence"/>
</dbReference>
<name>A0A1X0DDX2_MYCHE</name>
<feature type="compositionally biased region" description="Basic and acidic residues" evidence="1">
    <location>
        <begin position="19"/>
        <end position="34"/>
    </location>
</feature>
<feature type="compositionally biased region" description="Polar residues" evidence="1">
    <location>
        <begin position="84"/>
        <end position="101"/>
    </location>
</feature>
<protein>
    <submittedName>
        <fullName evidence="2">Uncharacterized protein</fullName>
    </submittedName>
</protein>
<sequence length="131" mass="14086">MFSIPDALDALVLKSAAYKEDSRDRDRHLDDAARDALTIMSRNPSPTQQPRRIGTIRCIVSSATVPHRSTKRLRATARMPRHTATLSASTPSAGKTGGRNSNPERDLATCLLPNSVCPGCRCAGLGCDGRV</sequence>
<feature type="compositionally biased region" description="Polar residues" evidence="1">
    <location>
        <begin position="40"/>
        <end position="50"/>
    </location>
</feature>
<proteinExistence type="predicted"/>